<dbReference type="PATRIC" id="fig|1432562.3.peg.1763"/>
<dbReference type="STRING" id="1432562.WN59_08935"/>
<dbReference type="EMBL" id="LAYZ01000024">
    <property type="protein sequence ID" value="KKK33733.1"/>
    <property type="molecule type" value="Genomic_DNA"/>
</dbReference>
<gene>
    <name evidence="1" type="ORF">WN59_08935</name>
</gene>
<dbReference type="OrthoDB" id="2388672at2"/>
<dbReference type="AlphaFoldDB" id="A0A0M2SHH4"/>
<accession>A0A0M2SHH4</accession>
<comment type="caution">
    <text evidence="1">The sequence shown here is derived from an EMBL/GenBank/DDBJ whole genome shotgun (WGS) entry which is preliminary data.</text>
</comment>
<evidence type="ECO:0000313" key="2">
    <source>
        <dbReference type="Proteomes" id="UP000034287"/>
    </source>
</evidence>
<proteinExistence type="predicted"/>
<name>A0A0M2SHH4_9STAP</name>
<protein>
    <submittedName>
        <fullName evidence="1">Uncharacterized protein</fullName>
    </submittedName>
</protein>
<dbReference type="Proteomes" id="UP000034287">
    <property type="component" value="Unassembled WGS sequence"/>
</dbReference>
<keyword evidence="2" id="KW-1185">Reference proteome</keyword>
<dbReference type="RefSeq" id="WP_046516006.1">
    <property type="nucleotide sequence ID" value="NZ_LAYZ01000024.1"/>
</dbReference>
<evidence type="ECO:0000313" key="1">
    <source>
        <dbReference type="EMBL" id="KKK33733.1"/>
    </source>
</evidence>
<sequence length="275" mass="31182">MGITVHGRKLLIDGDRAAADYAAYEDASPYHKDGQVWRFVDLKDAAGRIARIAAMRNGRIEGGISAKAALSRKIIRDEVRSLLDDESLLKERCRTDRRTLGLLGTLAEVASQDSRYVPLREHVEMMTQLEGKLESALVILKGTMAEIDETGSYDEEKMEACLDDYVRNYLFPLEYEIQVKGYLLQAVYSDLHAGLEAKRFRLGRFRSGRLRKHAAMMAGLDMKNTPWITIMEENLEKPVDDKTGDEKMIAALKRHLNRQSELKAESILYTETGRI</sequence>
<organism evidence="1 2">
    <name type="scientific">Salinicoccus sediminis</name>
    <dbReference type="NCBI Taxonomy" id="1432562"/>
    <lineage>
        <taxon>Bacteria</taxon>
        <taxon>Bacillati</taxon>
        <taxon>Bacillota</taxon>
        <taxon>Bacilli</taxon>
        <taxon>Bacillales</taxon>
        <taxon>Staphylococcaceae</taxon>
        <taxon>Salinicoccus</taxon>
    </lineage>
</organism>
<reference evidence="1 2" key="1">
    <citation type="submission" date="2015-04" db="EMBL/GenBank/DDBJ databases">
        <title>Taxonomic description and genome sequence of Salinicoccus sediminis sp. nov., a novel hyper halotolerant bacterium isolated from marine sediment.</title>
        <authorList>
            <person name="Mathan Kumar R."/>
            <person name="Kaur G."/>
            <person name="Kumar N."/>
            <person name="Kumar A."/>
            <person name="Singh N.K."/>
            <person name="Kaur N."/>
            <person name="Mayilraj S."/>
        </authorList>
    </citation>
    <scope>NUCLEOTIDE SEQUENCE [LARGE SCALE GENOMIC DNA]</scope>
    <source>
        <strain evidence="1 2">SV-16</strain>
    </source>
</reference>